<dbReference type="EnsemblPlants" id="TuG1812G0400001641.01.T02">
    <property type="protein sequence ID" value="TuG1812G0400001641.01.T02"/>
    <property type="gene ID" value="TuG1812G0400001641.01"/>
</dbReference>
<reference evidence="1" key="2">
    <citation type="submission" date="2018-03" db="EMBL/GenBank/DDBJ databases">
        <title>The Triticum urartu genome reveals the dynamic nature of wheat genome evolution.</title>
        <authorList>
            <person name="Ling H."/>
            <person name="Ma B."/>
            <person name="Shi X."/>
            <person name="Liu H."/>
            <person name="Dong L."/>
            <person name="Sun H."/>
            <person name="Cao Y."/>
            <person name="Gao Q."/>
            <person name="Zheng S."/>
            <person name="Li Y."/>
            <person name="Yu Y."/>
            <person name="Du H."/>
            <person name="Qi M."/>
            <person name="Li Y."/>
            <person name="Yu H."/>
            <person name="Cui Y."/>
            <person name="Wang N."/>
            <person name="Chen C."/>
            <person name="Wu H."/>
            <person name="Zhao Y."/>
            <person name="Zhang J."/>
            <person name="Li Y."/>
            <person name="Zhou W."/>
            <person name="Zhang B."/>
            <person name="Hu W."/>
            <person name="Eijk M."/>
            <person name="Tang J."/>
            <person name="Witsenboer H."/>
            <person name="Zhao S."/>
            <person name="Li Z."/>
            <person name="Zhang A."/>
            <person name="Wang D."/>
            <person name="Liang C."/>
        </authorList>
    </citation>
    <scope>NUCLEOTIDE SEQUENCE [LARGE SCALE GENOMIC DNA]</scope>
    <source>
        <strain evidence="1">cv. G1812</strain>
    </source>
</reference>
<dbReference type="Gramene" id="TuG1812G0400001641.01.T02">
    <property type="protein sequence ID" value="TuG1812G0400001641.01.T02"/>
    <property type="gene ID" value="TuG1812G0400001641.01"/>
</dbReference>
<dbReference type="AlphaFoldDB" id="A0A8R7Q247"/>
<name>A0A8R7Q247_TRIUA</name>
<dbReference type="Proteomes" id="UP000015106">
    <property type="component" value="Chromosome 4"/>
</dbReference>
<proteinExistence type="predicted"/>
<sequence>PQPPPPRRPPRLCTARRFIVVAHVLGPAIPLPHAIGYRLGSMALFHLGYLDSDVTVHAKISYIFIFGRKIKAYSGLLLQKEGSNILHLK</sequence>
<protein>
    <submittedName>
        <fullName evidence="1">Uncharacterized protein</fullName>
    </submittedName>
</protein>
<keyword evidence="2" id="KW-1185">Reference proteome</keyword>
<evidence type="ECO:0000313" key="2">
    <source>
        <dbReference type="Proteomes" id="UP000015106"/>
    </source>
</evidence>
<reference evidence="2" key="1">
    <citation type="journal article" date="2013" name="Nature">
        <title>Draft genome of the wheat A-genome progenitor Triticum urartu.</title>
        <authorList>
            <person name="Ling H.Q."/>
            <person name="Zhao S."/>
            <person name="Liu D."/>
            <person name="Wang J."/>
            <person name="Sun H."/>
            <person name="Zhang C."/>
            <person name="Fan H."/>
            <person name="Li D."/>
            <person name="Dong L."/>
            <person name="Tao Y."/>
            <person name="Gao C."/>
            <person name="Wu H."/>
            <person name="Li Y."/>
            <person name="Cui Y."/>
            <person name="Guo X."/>
            <person name="Zheng S."/>
            <person name="Wang B."/>
            <person name="Yu K."/>
            <person name="Liang Q."/>
            <person name="Yang W."/>
            <person name="Lou X."/>
            <person name="Chen J."/>
            <person name="Feng M."/>
            <person name="Jian J."/>
            <person name="Zhang X."/>
            <person name="Luo G."/>
            <person name="Jiang Y."/>
            <person name="Liu J."/>
            <person name="Wang Z."/>
            <person name="Sha Y."/>
            <person name="Zhang B."/>
            <person name="Wu H."/>
            <person name="Tang D."/>
            <person name="Shen Q."/>
            <person name="Xue P."/>
            <person name="Zou S."/>
            <person name="Wang X."/>
            <person name="Liu X."/>
            <person name="Wang F."/>
            <person name="Yang Y."/>
            <person name="An X."/>
            <person name="Dong Z."/>
            <person name="Zhang K."/>
            <person name="Zhang X."/>
            <person name="Luo M.C."/>
            <person name="Dvorak J."/>
            <person name="Tong Y."/>
            <person name="Wang J."/>
            <person name="Yang H."/>
            <person name="Li Z."/>
            <person name="Wang D."/>
            <person name="Zhang A."/>
            <person name="Wang J."/>
        </authorList>
    </citation>
    <scope>NUCLEOTIDE SEQUENCE</scope>
    <source>
        <strain evidence="2">cv. G1812</strain>
    </source>
</reference>
<accession>A0A8R7Q247</accession>
<organism evidence="1 2">
    <name type="scientific">Triticum urartu</name>
    <name type="common">Red wild einkorn</name>
    <name type="synonym">Crithodium urartu</name>
    <dbReference type="NCBI Taxonomy" id="4572"/>
    <lineage>
        <taxon>Eukaryota</taxon>
        <taxon>Viridiplantae</taxon>
        <taxon>Streptophyta</taxon>
        <taxon>Embryophyta</taxon>
        <taxon>Tracheophyta</taxon>
        <taxon>Spermatophyta</taxon>
        <taxon>Magnoliopsida</taxon>
        <taxon>Liliopsida</taxon>
        <taxon>Poales</taxon>
        <taxon>Poaceae</taxon>
        <taxon>BOP clade</taxon>
        <taxon>Pooideae</taxon>
        <taxon>Triticodae</taxon>
        <taxon>Triticeae</taxon>
        <taxon>Triticinae</taxon>
        <taxon>Triticum</taxon>
    </lineage>
</organism>
<evidence type="ECO:0000313" key="1">
    <source>
        <dbReference type="EnsemblPlants" id="TuG1812G0400001641.01.T02"/>
    </source>
</evidence>
<reference evidence="1" key="3">
    <citation type="submission" date="2022-06" db="UniProtKB">
        <authorList>
            <consortium name="EnsemblPlants"/>
        </authorList>
    </citation>
    <scope>IDENTIFICATION</scope>
</reference>